<dbReference type="AlphaFoldDB" id="A0A9P0BC95"/>
<organism evidence="2 3">
    <name type="scientific">Brassicogethes aeneus</name>
    <name type="common">Rape pollen beetle</name>
    <name type="synonym">Meligethes aeneus</name>
    <dbReference type="NCBI Taxonomy" id="1431903"/>
    <lineage>
        <taxon>Eukaryota</taxon>
        <taxon>Metazoa</taxon>
        <taxon>Ecdysozoa</taxon>
        <taxon>Arthropoda</taxon>
        <taxon>Hexapoda</taxon>
        <taxon>Insecta</taxon>
        <taxon>Pterygota</taxon>
        <taxon>Neoptera</taxon>
        <taxon>Endopterygota</taxon>
        <taxon>Coleoptera</taxon>
        <taxon>Polyphaga</taxon>
        <taxon>Cucujiformia</taxon>
        <taxon>Nitidulidae</taxon>
        <taxon>Meligethinae</taxon>
        <taxon>Brassicogethes</taxon>
    </lineage>
</organism>
<dbReference type="InterPro" id="IPR009772">
    <property type="entry name" value="CDC123"/>
</dbReference>
<evidence type="ECO:0008006" key="4">
    <source>
        <dbReference type="Google" id="ProtNLM"/>
    </source>
</evidence>
<dbReference type="Pfam" id="PF07065">
    <property type="entry name" value="D123"/>
    <property type="match status" value="1"/>
</dbReference>
<accession>A0A9P0BC95</accession>
<dbReference type="Proteomes" id="UP001154078">
    <property type="component" value="Chromosome 8"/>
</dbReference>
<protein>
    <recommendedName>
        <fullName evidence="4">Cell division cycle protein 123 homolog</fullName>
    </recommendedName>
</protein>
<keyword evidence="3" id="KW-1185">Reference proteome</keyword>
<reference evidence="2" key="1">
    <citation type="submission" date="2021-12" db="EMBL/GenBank/DDBJ databases">
        <authorList>
            <person name="King R."/>
        </authorList>
    </citation>
    <scope>NUCLEOTIDE SEQUENCE</scope>
</reference>
<comment type="similarity">
    <text evidence="1">Belongs to the CDC123 family.</text>
</comment>
<dbReference type="EMBL" id="OV121139">
    <property type="protein sequence ID" value="CAH0562504.1"/>
    <property type="molecule type" value="Genomic_DNA"/>
</dbReference>
<sequence>MRETQDYIDFSITSWLDKFKSVTLKTVIIDIPIDVWIKVSDGDKIHEITESLPLELKNQIKNVIKTFNNKAFVKNNWHAPTDAKLFSLGNILQVDRCEDIFMFLTMSTIVQRDLDYIEMENIEGLEFCIALKEWKNIHPASEFRCIVVGNVLRGITPRDWPTFYAHFNEEGPQIIKKTREFFNEHIKTKFPRENYIFDIVMSFSDGIYLLDFSPLNRNTVLYAFSWSEIQPLLNKEPEDVAPVFRFLEKDIGLRPKQLLHQLIAAQTN</sequence>
<dbReference type="OrthoDB" id="360540at2759"/>
<name>A0A9P0BC95_BRAAE</name>
<dbReference type="PANTHER" id="PTHR15323:SF6">
    <property type="entry name" value="CELL DIVISION CYCLE PROTEIN 123 HOMOLOG"/>
    <property type="match status" value="1"/>
</dbReference>
<proteinExistence type="inferred from homology"/>
<gene>
    <name evidence="2" type="ORF">MELIAE_LOCUS11604</name>
</gene>
<dbReference type="GO" id="GO:0005737">
    <property type="term" value="C:cytoplasm"/>
    <property type="evidence" value="ECO:0007669"/>
    <property type="project" value="TreeGrafter"/>
</dbReference>
<evidence type="ECO:0000256" key="1">
    <source>
        <dbReference type="ARBA" id="ARBA00011047"/>
    </source>
</evidence>
<evidence type="ECO:0000313" key="3">
    <source>
        <dbReference type="Proteomes" id="UP001154078"/>
    </source>
</evidence>
<evidence type="ECO:0000313" key="2">
    <source>
        <dbReference type="EMBL" id="CAH0562504.1"/>
    </source>
</evidence>
<dbReference type="PANTHER" id="PTHR15323">
    <property type="entry name" value="D123 PROTEIN"/>
    <property type="match status" value="1"/>
</dbReference>